<evidence type="ECO:0000313" key="3">
    <source>
        <dbReference type="EMBL" id="GAA0338768.1"/>
    </source>
</evidence>
<evidence type="ECO:0000313" key="4">
    <source>
        <dbReference type="Proteomes" id="UP001500063"/>
    </source>
</evidence>
<dbReference type="InterPro" id="IPR009061">
    <property type="entry name" value="DNA-bd_dom_put_sf"/>
</dbReference>
<dbReference type="Gene3D" id="1.10.1660.10">
    <property type="match status" value="1"/>
</dbReference>
<name>A0ABP3G8U4_9ACTN</name>
<dbReference type="SUPFAM" id="SSF46955">
    <property type="entry name" value="Putative DNA-binding domain"/>
    <property type="match status" value="1"/>
</dbReference>
<protein>
    <submittedName>
        <fullName evidence="3">MerR family transcriptional regulator</fullName>
    </submittedName>
</protein>
<dbReference type="InterPro" id="IPR047057">
    <property type="entry name" value="MerR_fam"/>
</dbReference>
<keyword evidence="4" id="KW-1185">Reference proteome</keyword>
<organism evidence="3 4">
    <name type="scientific">Streptomyces blastmyceticus</name>
    <dbReference type="NCBI Taxonomy" id="68180"/>
    <lineage>
        <taxon>Bacteria</taxon>
        <taxon>Bacillati</taxon>
        <taxon>Actinomycetota</taxon>
        <taxon>Actinomycetes</taxon>
        <taxon>Kitasatosporales</taxon>
        <taxon>Streptomycetaceae</taxon>
        <taxon>Streptomyces</taxon>
    </lineage>
</organism>
<dbReference type="RefSeq" id="WP_344116928.1">
    <property type="nucleotide sequence ID" value="NZ_BAAABW010000008.1"/>
</dbReference>
<evidence type="ECO:0000256" key="1">
    <source>
        <dbReference type="ARBA" id="ARBA00023125"/>
    </source>
</evidence>
<sequence length="126" mass="13758">MQTAEVDHMKIGDLARETGVGPRLLRYYEEQGLLASHRLPSGHRRYDPDAPETVRRIRVLLAAGLPTRTIRGILPCISGASAADFDPCVAIHLRDHLEGLDQRIAELRTTRASLADLLGGIGRVAA</sequence>
<dbReference type="PANTHER" id="PTHR30204">
    <property type="entry name" value="REDOX-CYCLING DRUG-SENSING TRANSCRIPTIONAL ACTIVATOR SOXR"/>
    <property type="match status" value="1"/>
</dbReference>
<dbReference type="InterPro" id="IPR000551">
    <property type="entry name" value="MerR-type_HTH_dom"/>
</dbReference>
<dbReference type="EMBL" id="BAAABW010000008">
    <property type="protein sequence ID" value="GAA0338768.1"/>
    <property type="molecule type" value="Genomic_DNA"/>
</dbReference>
<dbReference type="Pfam" id="PF13411">
    <property type="entry name" value="MerR_1"/>
    <property type="match status" value="1"/>
</dbReference>
<reference evidence="4" key="1">
    <citation type="journal article" date="2019" name="Int. J. Syst. Evol. Microbiol.">
        <title>The Global Catalogue of Microorganisms (GCM) 10K type strain sequencing project: providing services to taxonomists for standard genome sequencing and annotation.</title>
        <authorList>
            <consortium name="The Broad Institute Genomics Platform"/>
            <consortium name="The Broad Institute Genome Sequencing Center for Infectious Disease"/>
            <person name="Wu L."/>
            <person name="Ma J."/>
        </authorList>
    </citation>
    <scope>NUCLEOTIDE SEQUENCE [LARGE SCALE GENOMIC DNA]</scope>
    <source>
        <strain evidence="4">JCM 4565</strain>
    </source>
</reference>
<dbReference type="PROSITE" id="PS50937">
    <property type="entry name" value="HTH_MERR_2"/>
    <property type="match status" value="1"/>
</dbReference>
<dbReference type="PRINTS" id="PR00040">
    <property type="entry name" value="HTHMERR"/>
</dbReference>
<keyword evidence="1" id="KW-0238">DNA-binding</keyword>
<accession>A0ABP3G8U4</accession>
<proteinExistence type="predicted"/>
<feature type="domain" description="HTH merR-type" evidence="2">
    <location>
        <begin position="8"/>
        <end position="76"/>
    </location>
</feature>
<comment type="caution">
    <text evidence="3">The sequence shown here is derived from an EMBL/GenBank/DDBJ whole genome shotgun (WGS) entry which is preliminary data.</text>
</comment>
<dbReference type="SMART" id="SM00422">
    <property type="entry name" value="HTH_MERR"/>
    <property type="match status" value="1"/>
</dbReference>
<gene>
    <name evidence="3" type="ORF">GCM10010319_13430</name>
</gene>
<evidence type="ECO:0000259" key="2">
    <source>
        <dbReference type="PROSITE" id="PS50937"/>
    </source>
</evidence>
<dbReference type="PANTHER" id="PTHR30204:SF97">
    <property type="entry name" value="MERR FAMILY REGULATORY PROTEIN"/>
    <property type="match status" value="1"/>
</dbReference>
<dbReference type="Proteomes" id="UP001500063">
    <property type="component" value="Unassembled WGS sequence"/>
</dbReference>